<feature type="compositionally biased region" description="Basic residues" evidence="1">
    <location>
        <begin position="42"/>
        <end position="53"/>
    </location>
</feature>
<dbReference type="PANTHER" id="PTHR33356:SF13">
    <property type="entry name" value="DUF4005 DOMAIN-CONTAINING PROTEIN"/>
    <property type="match status" value="1"/>
</dbReference>
<keyword evidence="3" id="KW-1185">Reference proteome</keyword>
<gene>
    <name evidence="2" type="ORF">Csa_7G390020</name>
</gene>
<accession>A0A0A0KAI7</accession>
<organism evidence="2 3">
    <name type="scientific">Cucumis sativus</name>
    <name type="common">Cucumber</name>
    <dbReference type="NCBI Taxonomy" id="3659"/>
    <lineage>
        <taxon>Eukaryota</taxon>
        <taxon>Viridiplantae</taxon>
        <taxon>Streptophyta</taxon>
        <taxon>Embryophyta</taxon>
        <taxon>Tracheophyta</taxon>
        <taxon>Spermatophyta</taxon>
        <taxon>Magnoliopsida</taxon>
        <taxon>eudicotyledons</taxon>
        <taxon>Gunneridae</taxon>
        <taxon>Pentapetalae</taxon>
        <taxon>rosids</taxon>
        <taxon>fabids</taxon>
        <taxon>Cucurbitales</taxon>
        <taxon>Cucurbitaceae</taxon>
        <taxon>Benincaseae</taxon>
        <taxon>Cucumis</taxon>
    </lineage>
</organism>
<feature type="region of interest" description="Disordered" evidence="1">
    <location>
        <begin position="42"/>
        <end position="61"/>
    </location>
</feature>
<dbReference type="Gramene" id="KGN44821">
    <property type="protein sequence ID" value="KGN44821"/>
    <property type="gene ID" value="Csa_7G390020"/>
</dbReference>
<name>A0A0A0KAI7_CUCSA</name>
<reference evidence="2 3" key="2">
    <citation type="journal article" date="2009" name="PLoS ONE">
        <title>An integrated genetic and cytogenetic map of the cucumber genome.</title>
        <authorList>
            <person name="Ren Y."/>
            <person name="Zhang Z."/>
            <person name="Liu J."/>
            <person name="Staub J.E."/>
            <person name="Han Y."/>
            <person name="Cheng Z."/>
            <person name="Li X."/>
            <person name="Lu J."/>
            <person name="Miao H."/>
            <person name="Kang H."/>
            <person name="Xie B."/>
            <person name="Gu X."/>
            <person name="Wang X."/>
            <person name="Du Y."/>
            <person name="Jin W."/>
            <person name="Huang S."/>
        </authorList>
    </citation>
    <scope>NUCLEOTIDE SEQUENCE [LARGE SCALE GENOMIC DNA]</scope>
    <source>
        <strain evidence="3">cv. 9930</strain>
    </source>
</reference>
<sequence length="213" mass="23761">MAADQLPVEEAMPWLPSQVLDEACDIKVYKRQHLHHHIHQPSFLHRQRPHHRPPLSPSDFALSLNEKSKYSNDCSRPHQRQKPAAAAPNWTAGGHGMQAIFLDSGRQLGGTGVFLPRGTGGSTNYQPNQKPACSMVLVPARVVKALNLDVQALGLQISPRKEAKNNQKGRECNNSIVKNKKAKDVTSTHCSFMSQNQTNSSQDIIFLPKEWTY</sequence>
<proteinExistence type="predicted"/>
<evidence type="ECO:0000313" key="3">
    <source>
        <dbReference type="Proteomes" id="UP000029981"/>
    </source>
</evidence>
<dbReference type="OrthoDB" id="1931548at2759"/>
<dbReference type="KEGG" id="csv:105436162"/>
<dbReference type="OMA" id="CEVGFEE"/>
<dbReference type="EMBL" id="CM002928">
    <property type="protein sequence ID" value="KGN44821.1"/>
    <property type="molecule type" value="Genomic_DNA"/>
</dbReference>
<dbReference type="AlphaFoldDB" id="A0A0A0KAI7"/>
<dbReference type="STRING" id="3659.A0A0A0KAI7"/>
<reference evidence="2 3" key="1">
    <citation type="journal article" date="2009" name="Nat. Genet.">
        <title>The genome of the cucumber, Cucumis sativus L.</title>
        <authorList>
            <person name="Huang S."/>
            <person name="Li R."/>
            <person name="Zhang Z."/>
            <person name="Li L."/>
            <person name="Gu X."/>
            <person name="Fan W."/>
            <person name="Lucas W.J."/>
            <person name="Wang X."/>
            <person name="Xie B."/>
            <person name="Ni P."/>
            <person name="Ren Y."/>
            <person name="Zhu H."/>
            <person name="Li J."/>
            <person name="Lin K."/>
            <person name="Jin W."/>
            <person name="Fei Z."/>
            <person name="Li G."/>
            <person name="Staub J."/>
            <person name="Kilian A."/>
            <person name="van der Vossen E.A."/>
            <person name="Wu Y."/>
            <person name="Guo J."/>
            <person name="He J."/>
            <person name="Jia Z."/>
            <person name="Ren Y."/>
            <person name="Tian G."/>
            <person name="Lu Y."/>
            <person name="Ruan J."/>
            <person name="Qian W."/>
            <person name="Wang M."/>
            <person name="Huang Q."/>
            <person name="Li B."/>
            <person name="Xuan Z."/>
            <person name="Cao J."/>
            <person name="Asan"/>
            <person name="Wu Z."/>
            <person name="Zhang J."/>
            <person name="Cai Q."/>
            <person name="Bai Y."/>
            <person name="Zhao B."/>
            <person name="Han Y."/>
            <person name="Li Y."/>
            <person name="Li X."/>
            <person name="Wang S."/>
            <person name="Shi Q."/>
            <person name="Liu S."/>
            <person name="Cho W.K."/>
            <person name="Kim J.Y."/>
            <person name="Xu Y."/>
            <person name="Heller-Uszynska K."/>
            <person name="Miao H."/>
            <person name="Cheng Z."/>
            <person name="Zhang S."/>
            <person name="Wu J."/>
            <person name="Yang Y."/>
            <person name="Kang H."/>
            <person name="Li M."/>
            <person name="Liang H."/>
            <person name="Ren X."/>
            <person name="Shi Z."/>
            <person name="Wen M."/>
            <person name="Jian M."/>
            <person name="Yang H."/>
            <person name="Zhang G."/>
            <person name="Yang Z."/>
            <person name="Chen R."/>
            <person name="Liu S."/>
            <person name="Li J."/>
            <person name="Ma L."/>
            <person name="Liu H."/>
            <person name="Zhou Y."/>
            <person name="Zhao J."/>
            <person name="Fang X."/>
            <person name="Li G."/>
            <person name="Fang L."/>
            <person name="Li Y."/>
            <person name="Liu D."/>
            <person name="Zheng H."/>
            <person name="Zhang Y."/>
            <person name="Qin N."/>
            <person name="Li Z."/>
            <person name="Yang G."/>
            <person name="Yang S."/>
            <person name="Bolund L."/>
            <person name="Kristiansen K."/>
            <person name="Zheng H."/>
            <person name="Li S."/>
            <person name="Zhang X."/>
            <person name="Yang H."/>
            <person name="Wang J."/>
            <person name="Sun R."/>
            <person name="Zhang B."/>
            <person name="Jiang S."/>
            <person name="Wang J."/>
            <person name="Du Y."/>
            <person name="Li S."/>
        </authorList>
    </citation>
    <scope>NUCLEOTIDE SEQUENCE [LARGE SCALE GENOMIC DNA]</scope>
    <source>
        <strain evidence="3">cv. 9930</strain>
    </source>
</reference>
<reference evidence="2 3" key="4">
    <citation type="journal article" date="2011" name="BMC Genomics">
        <title>RNA-Seq improves annotation of protein-coding genes in the cucumber genome.</title>
        <authorList>
            <person name="Li Z."/>
            <person name="Zhang Z."/>
            <person name="Yan P."/>
            <person name="Huang S."/>
            <person name="Fei Z."/>
            <person name="Lin K."/>
        </authorList>
    </citation>
    <scope>NUCLEOTIDE SEQUENCE [LARGE SCALE GENOMIC DNA]</scope>
    <source>
        <strain evidence="3">cv. 9930</strain>
    </source>
</reference>
<dbReference type="Proteomes" id="UP000029981">
    <property type="component" value="Chromosome 7"/>
</dbReference>
<evidence type="ECO:0000313" key="2">
    <source>
        <dbReference type="EMBL" id="KGN44821.1"/>
    </source>
</evidence>
<protein>
    <submittedName>
        <fullName evidence="2">Uncharacterized protein</fullName>
    </submittedName>
</protein>
<dbReference type="PANTHER" id="PTHR33356">
    <property type="entry name" value="TIP41-LIKE PROTEIN"/>
    <property type="match status" value="1"/>
</dbReference>
<reference evidence="2 3" key="3">
    <citation type="journal article" date="2010" name="BMC Genomics">
        <title>Transcriptome sequencing and comparative analysis of cucumber flowers with different sex types.</title>
        <authorList>
            <person name="Guo S."/>
            <person name="Zheng Y."/>
            <person name="Joung J.G."/>
            <person name="Liu S."/>
            <person name="Zhang Z."/>
            <person name="Crasta O.R."/>
            <person name="Sobral B.W."/>
            <person name="Xu Y."/>
            <person name="Huang S."/>
            <person name="Fei Z."/>
        </authorList>
    </citation>
    <scope>NUCLEOTIDE SEQUENCE [LARGE SCALE GENOMIC DNA]</scope>
    <source>
        <strain evidence="3">cv. 9930</strain>
    </source>
</reference>
<evidence type="ECO:0000256" key="1">
    <source>
        <dbReference type="SAM" id="MobiDB-lite"/>
    </source>
</evidence>
<feature type="region of interest" description="Disordered" evidence="1">
    <location>
        <begin position="68"/>
        <end position="90"/>
    </location>
</feature>